<evidence type="ECO:0000313" key="2">
    <source>
        <dbReference type="EMBL" id="MSR92497.1"/>
    </source>
</evidence>
<protein>
    <submittedName>
        <fullName evidence="2">Lytic transglycosylase domain-containing protein</fullName>
    </submittedName>
</protein>
<evidence type="ECO:0000259" key="1">
    <source>
        <dbReference type="Pfam" id="PF01464"/>
    </source>
</evidence>
<dbReference type="Pfam" id="PF01464">
    <property type="entry name" value="SLT"/>
    <property type="match status" value="1"/>
</dbReference>
<proteinExistence type="predicted"/>
<dbReference type="AlphaFoldDB" id="A0A7X2N0H9"/>
<dbReference type="EMBL" id="VULX01000033">
    <property type="protein sequence ID" value="MSR92497.1"/>
    <property type="molecule type" value="Genomic_DNA"/>
</dbReference>
<keyword evidence="3" id="KW-1185">Reference proteome</keyword>
<dbReference type="CDD" id="cd00254">
    <property type="entry name" value="LT-like"/>
    <property type="match status" value="1"/>
</dbReference>
<dbReference type="Proteomes" id="UP000460287">
    <property type="component" value="Unassembled WGS sequence"/>
</dbReference>
<feature type="domain" description="Transglycosylase SLT" evidence="1">
    <location>
        <begin position="86"/>
        <end position="181"/>
    </location>
</feature>
<dbReference type="PANTHER" id="PTHR37423:SF2">
    <property type="entry name" value="MEMBRANE-BOUND LYTIC MUREIN TRANSGLYCOSYLASE C"/>
    <property type="match status" value="1"/>
</dbReference>
<dbReference type="InterPro" id="IPR023346">
    <property type="entry name" value="Lysozyme-like_dom_sf"/>
</dbReference>
<gene>
    <name evidence="2" type="ORF">FYJ33_14240</name>
</gene>
<dbReference type="Gene3D" id="1.10.530.10">
    <property type="match status" value="1"/>
</dbReference>
<dbReference type="SUPFAM" id="SSF53955">
    <property type="entry name" value="Lysozyme-like"/>
    <property type="match status" value="1"/>
</dbReference>
<evidence type="ECO:0000313" key="3">
    <source>
        <dbReference type="Proteomes" id="UP000460287"/>
    </source>
</evidence>
<name>A0A7X2N0H9_9CLOT</name>
<reference evidence="2 3" key="1">
    <citation type="submission" date="2019-08" db="EMBL/GenBank/DDBJ databases">
        <title>In-depth cultivation of the pig gut microbiome towards novel bacterial diversity and tailored functional studies.</title>
        <authorList>
            <person name="Wylensek D."/>
            <person name="Hitch T.C.A."/>
            <person name="Clavel T."/>
        </authorList>
    </citation>
    <scope>NUCLEOTIDE SEQUENCE [LARGE SCALE GENOMIC DNA]</scope>
    <source>
        <strain evidence="2 3">WCA-383-APC-5B</strain>
    </source>
</reference>
<sequence length="211" mass="22914">MQAVMDSIEKGNTNESLQSFLDSMSDSLGNGYGYNIEDLDKLPSYQNTGGCSLDSLKNLSSSALNNAYKQLTSSVNGSTAQINAAVSKAAKKYGVDEALIHSIIKNESSYNQYAVSSAGAMGLMQLMPVNCKEDGVSDPFNIEQNIEGGTKQLKKYLQMYNGNIEMSLMAYNAGQGTVARRGVTSVNDLYKMPKETQNYVKKVMATYKSLL</sequence>
<dbReference type="InterPro" id="IPR008258">
    <property type="entry name" value="Transglycosylase_SLT_dom_1"/>
</dbReference>
<comment type="caution">
    <text evidence="2">The sequence shown here is derived from an EMBL/GenBank/DDBJ whole genome shotgun (WGS) entry which is preliminary data.</text>
</comment>
<dbReference type="PANTHER" id="PTHR37423">
    <property type="entry name" value="SOLUBLE LYTIC MUREIN TRANSGLYCOSYLASE-RELATED"/>
    <property type="match status" value="1"/>
</dbReference>
<organism evidence="2 3">
    <name type="scientific">Inconstantimicrobium porci</name>
    <dbReference type="NCBI Taxonomy" id="2652291"/>
    <lineage>
        <taxon>Bacteria</taxon>
        <taxon>Bacillati</taxon>
        <taxon>Bacillota</taxon>
        <taxon>Clostridia</taxon>
        <taxon>Eubacteriales</taxon>
        <taxon>Clostridiaceae</taxon>
        <taxon>Inconstantimicrobium</taxon>
    </lineage>
</organism>
<accession>A0A7X2N0H9</accession>